<dbReference type="AlphaFoldDB" id="A0AAD7FSN4"/>
<comment type="caution">
    <text evidence="1">The sequence shown here is derived from an EMBL/GenBank/DDBJ whole genome shotgun (WGS) entry which is preliminary data.</text>
</comment>
<gene>
    <name evidence="1" type="ORF">B0H17DRAFT_1149577</name>
</gene>
<protein>
    <submittedName>
        <fullName evidence="1">Uncharacterized protein</fullName>
    </submittedName>
</protein>
<name>A0AAD7FSN4_MYCRO</name>
<organism evidence="1 2">
    <name type="scientific">Mycena rosella</name>
    <name type="common">Pink bonnet</name>
    <name type="synonym">Agaricus rosellus</name>
    <dbReference type="NCBI Taxonomy" id="1033263"/>
    <lineage>
        <taxon>Eukaryota</taxon>
        <taxon>Fungi</taxon>
        <taxon>Dikarya</taxon>
        <taxon>Basidiomycota</taxon>
        <taxon>Agaricomycotina</taxon>
        <taxon>Agaricomycetes</taxon>
        <taxon>Agaricomycetidae</taxon>
        <taxon>Agaricales</taxon>
        <taxon>Marasmiineae</taxon>
        <taxon>Mycenaceae</taxon>
        <taxon>Mycena</taxon>
    </lineage>
</organism>
<accession>A0AAD7FSN4</accession>
<keyword evidence="2" id="KW-1185">Reference proteome</keyword>
<dbReference type="Proteomes" id="UP001221757">
    <property type="component" value="Unassembled WGS sequence"/>
</dbReference>
<reference evidence="1" key="1">
    <citation type="submission" date="2023-03" db="EMBL/GenBank/DDBJ databases">
        <title>Massive genome expansion in bonnet fungi (Mycena s.s.) driven by repeated elements and novel gene families across ecological guilds.</title>
        <authorList>
            <consortium name="Lawrence Berkeley National Laboratory"/>
            <person name="Harder C.B."/>
            <person name="Miyauchi S."/>
            <person name="Viragh M."/>
            <person name="Kuo A."/>
            <person name="Thoen E."/>
            <person name="Andreopoulos B."/>
            <person name="Lu D."/>
            <person name="Skrede I."/>
            <person name="Drula E."/>
            <person name="Henrissat B."/>
            <person name="Morin E."/>
            <person name="Kohler A."/>
            <person name="Barry K."/>
            <person name="LaButti K."/>
            <person name="Morin E."/>
            <person name="Salamov A."/>
            <person name="Lipzen A."/>
            <person name="Mereny Z."/>
            <person name="Hegedus B."/>
            <person name="Baldrian P."/>
            <person name="Stursova M."/>
            <person name="Weitz H."/>
            <person name="Taylor A."/>
            <person name="Grigoriev I.V."/>
            <person name="Nagy L.G."/>
            <person name="Martin F."/>
            <person name="Kauserud H."/>
        </authorList>
    </citation>
    <scope>NUCLEOTIDE SEQUENCE</scope>
    <source>
        <strain evidence="1">CBHHK067</strain>
    </source>
</reference>
<evidence type="ECO:0000313" key="1">
    <source>
        <dbReference type="EMBL" id="KAJ7635935.1"/>
    </source>
</evidence>
<dbReference type="EMBL" id="JARKIE010000463">
    <property type="protein sequence ID" value="KAJ7635935.1"/>
    <property type="molecule type" value="Genomic_DNA"/>
</dbReference>
<proteinExistence type="predicted"/>
<evidence type="ECO:0000313" key="2">
    <source>
        <dbReference type="Proteomes" id="UP001221757"/>
    </source>
</evidence>
<sequence>MMNSLLSISPIFQRWLQSHIPRFGVRCAYLARFELFLESDMPLRILMDAISSLPPLTHLRIYGEGGYGLLESAPVPPTDTFPPHFHTLDIALRRGTNLFFEWLIPYEKSPVFTSLTLGGRANGAPLGPIEANLKCMGTKTEALSLSYWADGPMATYDLETRVLASTDMLVHLSLARLTHPSSLRLAMISIEVRPVPDYVLPVLSSIDVLLGTPQYGALPRLSFTDEVSKKPINTAELRALIPQASARGLLDWSHYVGYEFCVWVT</sequence>